<feature type="compositionally biased region" description="Low complexity" evidence="1">
    <location>
        <begin position="63"/>
        <end position="76"/>
    </location>
</feature>
<feature type="compositionally biased region" description="Basic and acidic residues" evidence="1">
    <location>
        <begin position="7"/>
        <end position="28"/>
    </location>
</feature>
<protein>
    <submittedName>
        <fullName evidence="2">Uncharacterized protein</fullName>
    </submittedName>
</protein>
<feature type="non-terminal residue" evidence="2">
    <location>
        <position position="113"/>
    </location>
</feature>
<evidence type="ECO:0000256" key="1">
    <source>
        <dbReference type="SAM" id="MobiDB-lite"/>
    </source>
</evidence>
<gene>
    <name evidence="2" type="ORF">AVDCRST_MAG39-417</name>
</gene>
<feature type="non-terminal residue" evidence="2">
    <location>
        <position position="1"/>
    </location>
</feature>
<accession>A0A6J4S027</accession>
<feature type="compositionally biased region" description="Basic residues" evidence="1">
    <location>
        <begin position="31"/>
        <end position="40"/>
    </location>
</feature>
<proteinExistence type="predicted"/>
<feature type="region of interest" description="Disordered" evidence="1">
    <location>
        <begin position="1"/>
        <end position="113"/>
    </location>
</feature>
<reference evidence="2" key="1">
    <citation type="submission" date="2020-02" db="EMBL/GenBank/DDBJ databases">
        <authorList>
            <person name="Meier V. D."/>
        </authorList>
    </citation>
    <scope>NUCLEOTIDE SEQUENCE</scope>
    <source>
        <strain evidence="2">AVDCRST_MAG39</strain>
    </source>
</reference>
<organism evidence="2">
    <name type="scientific">uncultured Sphingomonadaceae bacterium</name>
    <dbReference type="NCBI Taxonomy" id="169976"/>
    <lineage>
        <taxon>Bacteria</taxon>
        <taxon>Pseudomonadati</taxon>
        <taxon>Pseudomonadota</taxon>
        <taxon>Alphaproteobacteria</taxon>
        <taxon>Sphingomonadales</taxon>
        <taxon>Sphingomonadaceae</taxon>
        <taxon>environmental samples</taxon>
    </lineage>
</organism>
<dbReference type="AlphaFoldDB" id="A0A6J4S027"/>
<sequence>AQPRPHGLPDRRQPAHHERAQRDRDRLLPHLPRRVARPGRARQDNRARRGRRRARGPADGRARPAIAAPARLRPGGLCPAQLRPACLRPRPVPPRRPPRPQAAKIFSRRDFRL</sequence>
<evidence type="ECO:0000313" key="2">
    <source>
        <dbReference type="EMBL" id="CAA9485530.1"/>
    </source>
</evidence>
<name>A0A6J4S027_9SPHN</name>
<dbReference type="EMBL" id="CADCVW010000019">
    <property type="protein sequence ID" value="CAA9485530.1"/>
    <property type="molecule type" value="Genomic_DNA"/>
</dbReference>